<dbReference type="Pfam" id="PF20932">
    <property type="entry name" value="Dicer_dsRBD"/>
    <property type="match status" value="1"/>
</dbReference>
<dbReference type="InterPro" id="IPR038248">
    <property type="entry name" value="Dicer_dimer_sf"/>
</dbReference>
<sequence>MYGEFTTMASLYSDEASFSTESKATDFIPRAYQLELYEHAKKRNSILVLGTGSGKTFISILLIKDLGYQIRKSLKENRKWTVFVVNTVPLVYQQGHAIHKHTAFDVGMFERSRGIDIWTDEDWKEELNKNEVLVLVAQIFLDLILHSQMSLADVNLLILDECHHATGNHPMREIMRTYERLKAHKPELCPRVLGLTACVIHKKCKFDDVRNQIKELEKTMFSALTTSVDAQAVKKHTTAAKEVVICFPSCEVSEYAENVQAQLIGIKSEIDEMENIDEKQKKVLKKKLDNISEIMGHLGDWCGARAVKFEMENFEETEDFEEIPAVRDLKRLLCQRLELIYKYCCDEEKKMFQPLSHASEKVKRLCDILSVCKNDVCGLIFVERRNTAKLLYDFLLEAAKLYKELSFIKPAYVISANSRYSTDINLLQNELKKQKQTLMAFSRGESNFLISTSVLEEGLDVRKCNAVIRFDRAMNFRSYIQSRGRARAVPAKYILMIEESGLDDLLSSVRLYREIESVLTDICNNRELPTDLETSLHFAEDEHVPPYEPFGPDGPRITFNSAISLINVYCGKLPQDKFTELVPEIVYETSTEDEENRIVAGIKLPINSCLKETVYGDYMKNREHAKKSAALALCKKLHEMKELDDRLRPAEKSEKNMLDDLIQVPPEEPAESGMPQPGTKKRRQIYNREVCQALSVTKKSFKLYEVVVKSKPFSSNQVTVDSEDMNMSVGLLCKETLRLPSFPLYSPKWNEVIVRIRLINESIHLDHKTVNHVEYFHKIVFETLLDISPTLFDYYPQKTSLLILPLIGGQIDVPLLSDIASRETLRVFEAETPPNRIFNFVRSDFEDAIIYPLYVTKSDEPMYYITEIEDHMSPQDKFPDKHYNSYKDYFHLRYNREISNKCQPLLTAKHLPKDLNNLKMIVQRGRGKKKGQEPPKLMPELCGILPLRASLWWQIMMMPSVLHRLNSLCVAEEMSNMMTPPDSHVISRWQCNETDNLDFDWLSKFIKEIMQHTRNNLPVILANAEPKPIQPFMILNALTLQGSNDNFDIERLEVLGDSFLKYTVAEYLFLKYPLEHEGTLSQRRSQFVSNKTLYSLGKVKKIPEKIQSIILNPKFNGILPGFVLKPEMELQLQEIKAPHDMWTRSADVTMEQLKEEIKKMEDGSRKPCYNPWTQHEVSDKSVADSVEALIGVSLLVGGRETAMNFLSNLGMEVFNGTSLKSGLPVPSALLSKEKWANEEMFRYYEKYCLDRLEEKIQYTFKDKSFIVQATTHSSFCQNKVTDCYQRLEFLGDAILDYLVTGIVFFNHADYTPGQMSDLRSYYVKNETLARAAVRKNLQCHLLYLAPKLQASIDKFINLFQNGLDDDEEIFTEDDAVDLEDVEVPKALGDLIEAIIGAVYLDSGKSLQRAWDVVQVLMGDIIEETLKRKDIPINCVRKLYEMVPSGIKFVKIPYQEADGKATYELQIPGLPPLIRSGKNYDVAKIVAAKAGLRLLKEKERERDSAW</sequence>
<dbReference type="PANTHER" id="PTHR14950">
    <property type="entry name" value="DICER-RELATED"/>
    <property type="match status" value="1"/>
</dbReference>
<keyword evidence="6" id="KW-0547">Nucleotide-binding</keyword>
<proteinExistence type="inferred from homology"/>
<dbReference type="GO" id="GO:0005634">
    <property type="term" value="C:nucleus"/>
    <property type="evidence" value="ECO:0007669"/>
    <property type="project" value="TreeGrafter"/>
</dbReference>
<dbReference type="FunFam" id="3.40.50.300:FF:000628">
    <property type="entry name" value="Endoribonuclease Dicer"/>
    <property type="match status" value="1"/>
</dbReference>
<evidence type="ECO:0000256" key="8">
    <source>
        <dbReference type="ARBA" id="ARBA00022801"/>
    </source>
</evidence>
<dbReference type="SUPFAM" id="SSF69065">
    <property type="entry name" value="RNase III domain-like"/>
    <property type="match status" value="2"/>
</dbReference>
<feature type="domain" description="Dicer dsRNA-binding fold" evidence="21">
    <location>
        <begin position="562"/>
        <end position="657"/>
    </location>
</feature>
<dbReference type="InterPro" id="IPR036389">
    <property type="entry name" value="RNase_III_sf"/>
</dbReference>
<dbReference type="Gene3D" id="3.30.160.380">
    <property type="entry name" value="Dicer dimerisation domain"/>
    <property type="match status" value="1"/>
</dbReference>
<feature type="domain" description="RNase III" evidence="17">
    <location>
        <begin position="1002"/>
        <end position="1198"/>
    </location>
</feature>
<dbReference type="SUPFAM" id="SSF101690">
    <property type="entry name" value="PAZ domain"/>
    <property type="match status" value="1"/>
</dbReference>
<dbReference type="Pfam" id="PF03368">
    <property type="entry name" value="Dicer_dimer"/>
    <property type="match status" value="1"/>
</dbReference>
<dbReference type="Pfam" id="PF04851">
    <property type="entry name" value="ResIII"/>
    <property type="match status" value="1"/>
</dbReference>
<dbReference type="InterPro" id="IPR048512">
    <property type="entry name" value="Dicer_platform"/>
</dbReference>
<feature type="domain" description="PAZ" evidence="18">
    <location>
        <begin position="814"/>
        <end position="946"/>
    </location>
</feature>
<evidence type="ECO:0000256" key="4">
    <source>
        <dbReference type="ARBA" id="ARBA00022723"/>
    </source>
</evidence>
<dbReference type="PROSITE" id="PS51327">
    <property type="entry name" value="DICER_DSRBF"/>
    <property type="match status" value="1"/>
</dbReference>
<dbReference type="Proteomes" id="UP001487740">
    <property type="component" value="Unassembled WGS sequence"/>
</dbReference>
<dbReference type="SMART" id="SM00487">
    <property type="entry name" value="DEXDc"/>
    <property type="match status" value="1"/>
</dbReference>
<dbReference type="GO" id="GO:0005524">
    <property type="term" value="F:ATP binding"/>
    <property type="evidence" value="ECO:0007669"/>
    <property type="project" value="UniProtKB-KW"/>
</dbReference>
<keyword evidence="9" id="KW-0347">Helicase</keyword>
<evidence type="ECO:0000256" key="3">
    <source>
        <dbReference type="ARBA" id="ARBA00022722"/>
    </source>
</evidence>
<dbReference type="PROSITE" id="PS51194">
    <property type="entry name" value="HELICASE_CTER"/>
    <property type="match status" value="1"/>
</dbReference>
<evidence type="ECO:0000256" key="13">
    <source>
        <dbReference type="ARBA" id="ARBA00023158"/>
    </source>
</evidence>
<evidence type="ECO:0000259" key="20">
    <source>
        <dbReference type="PROSITE" id="PS51194"/>
    </source>
</evidence>
<dbReference type="Pfam" id="PF00271">
    <property type="entry name" value="Helicase_C"/>
    <property type="match status" value="1"/>
</dbReference>
<evidence type="ECO:0000256" key="11">
    <source>
        <dbReference type="ARBA" id="ARBA00022842"/>
    </source>
</evidence>
<evidence type="ECO:0000256" key="14">
    <source>
        <dbReference type="ARBA" id="ARBA00023211"/>
    </source>
</evidence>
<dbReference type="InterPro" id="IPR036085">
    <property type="entry name" value="PAZ_dom_sf"/>
</dbReference>
<evidence type="ECO:0000256" key="6">
    <source>
        <dbReference type="ARBA" id="ARBA00022741"/>
    </source>
</evidence>
<dbReference type="Gene3D" id="3.40.50.300">
    <property type="entry name" value="P-loop containing nucleotide triphosphate hydrolases"/>
    <property type="match status" value="2"/>
</dbReference>
<dbReference type="SMART" id="SM00949">
    <property type="entry name" value="PAZ"/>
    <property type="match status" value="1"/>
</dbReference>
<dbReference type="PROSITE" id="PS50821">
    <property type="entry name" value="PAZ"/>
    <property type="match status" value="1"/>
</dbReference>
<dbReference type="GO" id="GO:0004530">
    <property type="term" value="F:deoxyribonuclease I activity"/>
    <property type="evidence" value="ECO:0007669"/>
    <property type="project" value="TreeGrafter"/>
</dbReference>
<evidence type="ECO:0000259" key="21">
    <source>
        <dbReference type="PROSITE" id="PS51327"/>
    </source>
</evidence>
<dbReference type="EMBL" id="JARAKH010000001">
    <property type="protein sequence ID" value="KAK8407116.1"/>
    <property type="molecule type" value="Genomic_DNA"/>
</dbReference>
<dbReference type="Pfam" id="PF00636">
    <property type="entry name" value="Ribonuclease_3"/>
    <property type="match status" value="2"/>
</dbReference>
<evidence type="ECO:0000259" key="19">
    <source>
        <dbReference type="PROSITE" id="PS51192"/>
    </source>
</evidence>
<dbReference type="InterPro" id="IPR044441">
    <property type="entry name" value="DICER_DSRM"/>
</dbReference>
<protein>
    <recommendedName>
        <fullName evidence="24">Dicer-2</fullName>
    </recommendedName>
</protein>
<keyword evidence="5" id="KW-0677">Repeat</keyword>
<dbReference type="EMBL" id="JARAKH010000001">
    <property type="protein sequence ID" value="KAK8407117.1"/>
    <property type="molecule type" value="Genomic_DNA"/>
</dbReference>
<dbReference type="CDD" id="cd18034">
    <property type="entry name" value="DEXHc_dicer"/>
    <property type="match status" value="1"/>
</dbReference>
<keyword evidence="13" id="KW-0943">RNA-mediated gene silencing</keyword>
<evidence type="ECO:0000313" key="23">
    <source>
        <dbReference type="Proteomes" id="UP001487740"/>
    </source>
</evidence>
<dbReference type="Pfam" id="PF20931">
    <property type="entry name" value="Dicer_platform"/>
    <property type="match status" value="1"/>
</dbReference>
<keyword evidence="12 16" id="KW-0694">RNA-binding</keyword>
<dbReference type="InterPro" id="IPR000999">
    <property type="entry name" value="RNase_III_dom"/>
</dbReference>
<name>A0AAW0V7M7_SCYPA</name>
<dbReference type="Gene3D" id="3.30.160.20">
    <property type="match status" value="1"/>
</dbReference>
<keyword evidence="4" id="KW-0479">Metal-binding</keyword>
<keyword evidence="3" id="KW-0540">Nuclease</keyword>
<evidence type="ECO:0000259" key="17">
    <source>
        <dbReference type="PROSITE" id="PS50142"/>
    </source>
</evidence>
<dbReference type="EMBL" id="JARAKH010000001">
    <property type="protein sequence ID" value="KAK8407118.1"/>
    <property type="molecule type" value="Genomic_DNA"/>
</dbReference>
<evidence type="ECO:0008006" key="24">
    <source>
        <dbReference type="Google" id="ProtNLM"/>
    </source>
</evidence>
<comment type="similarity">
    <text evidence="15 16">Belongs to the helicase family. Dicer subfamily.</text>
</comment>
<keyword evidence="7" id="KW-0255">Endonuclease</keyword>
<feature type="domain" description="Helicase ATP-binding" evidence="19">
    <location>
        <begin position="36"/>
        <end position="217"/>
    </location>
</feature>
<reference evidence="22 23" key="1">
    <citation type="submission" date="2023-03" db="EMBL/GenBank/DDBJ databases">
        <title>High-quality genome of Scylla paramamosain provides insights in environmental adaptation.</title>
        <authorList>
            <person name="Zhang L."/>
        </authorList>
    </citation>
    <scope>NUCLEOTIDE SEQUENCE [LARGE SCALE GENOMIC DNA]</scope>
    <source>
        <strain evidence="22">LZ_2023a</strain>
        <tissue evidence="22">Muscle</tissue>
    </source>
</reference>
<organism evidence="22 23">
    <name type="scientific">Scylla paramamosain</name>
    <name type="common">Mud crab</name>
    <dbReference type="NCBI Taxonomy" id="85552"/>
    <lineage>
        <taxon>Eukaryota</taxon>
        <taxon>Metazoa</taxon>
        <taxon>Ecdysozoa</taxon>
        <taxon>Arthropoda</taxon>
        <taxon>Crustacea</taxon>
        <taxon>Multicrustacea</taxon>
        <taxon>Malacostraca</taxon>
        <taxon>Eumalacostraca</taxon>
        <taxon>Eucarida</taxon>
        <taxon>Decapoda</taxon>
        <taxon>Pleocyemata</taxon>
        <taxon>Brachyura</taxon>
        <taxon>Eubrachyura</taxon>
        <taxon>Portunoidea</taxon>
        <taxon>Portunidae</taxon>
        <taxon>Portuninae</taxon>
        <taxon>Scylla</taxon>
    </lineage>
</organism>
<dbReference type="GO" id="GO:0046872">
    <property type="term" value="F:metal ion binding"/>
    <property type="evidence" value="ECO:0007669"/>
    <property type="project" value="UniProtKB-KW"/>
</dbReference>
<accession>A0AAW0V7M7</accession>
<evidence type="ECO:0000256" key="5">
    <source>
        <dbReference type="ARBA" id="ARBA00022737"/>
    </source>
</evidence>
<comment type="cofactor">
    <cofactor evidence="2">
        <name>Mg(2+)</name>
        <dbReference type="ChEBI" id="CHEBI:18420"/>
    </cofactor>
</comment>
<dbReference type="GO" id="GO:0031054">
    <property type="term" value="P:pre-miRNA processing"/>
    <property type="evidence" value="ECO:0007669"/>
    <property type="project" value="InterPro"/>
</dbReference>
<evidence type="ECO:0000313" key="22">
    <source>
        <dbReference type="EMBL" id="KAK8407115.1"/>
    </source>
</evidence>
<dbReference type="Gene3D" id="2.170.260.10">
    <property type="entry name" value="paz domain"/>
    <property type="match status" value="1"/>
</dbReference>
<comment type="cofactor">
    <cofactor evidence="1">
        <name>Mn(2+)</name>
        <dbReference type="ChEBI" id="CHEBI:29035"/>
    </cofactor>
</comment>
<dbReference type="InterPro" id="IPR003100">
    <property type="entry name" value="PAZ_dom"/>
</dbReference>
<keyword evidence="11" id="KW-0460">Magnesium</keyword>
<dbReference type="PANTHER" id="PTHR14950:SF37">
    <property type="entry name" value="ENDORIBONUCLEASE DICER"/>
    <property type="match status" value="1"/>
</dbReference>
<dbReference type="GO" id="GO:0006309">
    <property type="term" value="P:apoptotic DNA fragmentation"/>
    <property type="evidence" value="ECO:0007669"/>
    <property type="project" value="TreeGrafter"/>
</dbReference>
<comment type="caution">
    <text evidence="22">The sequence shown here is derived from an EMBL/GenBank/DDBJ whole genome shotgun (WGS) entry which is preliminary data.</text>
</comment>
<dbReference type="InterPro" id="IPR006935">
    <property type="entry name" value="Helicase/UvrB_N"/>
</dbReference>
<dbReference type="Gene3D" id="1.10.1520.10">
    <property type="entry name" value="Ribonuclease III domain"/>
    <property type="match status" value="2"/>
</dbReference>
<evidence type="ECO:0000256" key="7">
    <source>
        <dbReference type="ARBA" id="ARBA00022759"/>
    </source>
</evidence>
<dbReference type="InterPro" id="IPR005034">
    <property type="entry name" value="Dicer_dimerisation"/>
</dbReference>
<dbReference type="PROSITE" id="PS00517">
    <property type="entry name" value="RNASE_3_1"/>
    <property type="match status" value="1"/>
</dbReference>
<dbReference type="InterPro" id="IPR014001">
    <property type="entry name" value="Helicase_ATP-bd"/>
</dbReference>
<dbReference type="GO" id="GO:0004525">
    <property type="term" value="F:ribonuclease III activity"/>
    <property type="evidence" value="ECO:0007669"/>
    <property type="project" value="InterPro"/>
</dbReference>
<evidence type="ECO:0000256" key="2">
    <source>
        <dbReference type="ARBA" id="ARBA00001946"/>
    </source>
</evidence>
<dbReference type="SUPFAM" id="SSF52540">
    <property type="entry name" value="P-loop containing nucleoside triphosphate hydrolases"/>
    <property type="match status" value="1"/>
</dbReference>
<evidence type="ECO:0000256" key="16">
    <source>
        <dbReference type="PROSITE-ProRule" id="PRU00657"/>
    </source>
</evidence>
<evidence type="ECO:0000256" key="9">
    <source>
        <dbReference type="ARBA" id="ARBA00022806"/>
    </source>
</evidence>
<keyword evidence="8" id="KW-0378">Hydrolase</keyword>
<dbReference type="SMART" id="SM00490">
    <property type="entry name" value="HELICc"/>
    <property type="match status" value="1"/>
</dbReference>
<evidence type="ECO:0000259" key="18">
    <source>
        <dbReference type="PROSITE" id="PS50821"/>
    </source>
</evidence>
<evidence type="ECO:0000256" key="12">
    <source>
        <dbReference type="ARBA" id="ARBA00022884"/>
    </source>
</evidence>
<keyword evidence="10" id="KW-0067">ATP-binding</keyword>
<keyword evidence="23" id="KW-1185">Reference proteome</keyword>
<feature type="domain" description="Helicase C-terminal" evidence="20">
    <location>
        <begin position="364"/>
        <end position="536"/>
    </location>
</feature>
<keyword evidence="14" id="KW-0464">Manganese</keyword>
<feature type="domain" description="RNase III" evidence="17">
    <location>
        <begin position="1249"/>
        <end position="1403"/>
    </location>
</feature>
<dbReference type="GO" id="GO:0003677">
    <property type="term" value="F:DNA binding"/>
    <property type="evidence" value="ECO:0007669"/>
    <property type="project" value="InterPro"/>
</dbReference>
<dbReference type="InterPro" id="IPR001650">
    <property type="entry name" value="Helicase_C-like"/>
</dbReference>
<dbReference type="PROSITE" id="PS50142">
    <property type="entry name" value="RNASE_3_2"/>
    <property type="match status" value="2"/>
</dbReference>
<dbReference type="FunFam" id="1.10.1520.10:FF:000004">
    <property type="entry name" value="Endoribonuclease dicer-like 1"/>
    <property type="match status" value="1"/>
</dbReference>
<dbReference type="SMART" id="SM00535">
    <property type="entry name" value="RIBOc"/>
    <property type="match status" value="2"/>
</dbReference>
<dbReference type="GO" id="GO:0003723">
    <property type="term" value="F:RNA binding"/>
    <property type="evidence" value="ECO:0007669"/>
    <property type="project" value="UniProtKB-UniRule"/>
</dbReference>
<dbReference type="GO" id="GO:0005737">
    <property type="term" value="C:cytoplasm"/>
    <property type="evidence" value="ECO:0007669"/>
    <property type="project" value="TreeGrafter"/>
</dbReference>
<evidence type="ECO:0000256" key="15">
    <source>
        <dbReference type="ARBA" id="ARBA00035116"/>
    </source>
</evidence>
<dbReference type="EMBL" id="JARAKH010000001">
    <property type="protein sequence ID" value="KAK8407115.1"/>
    <property type="molecule type" value="Genomic_DNA"/>
</dbReference>
<evidence type="ECO:0000256" key="1">
    <source>
        <dbReference type="ARBA" id="ARBA00001936"/>
    </source>
</evidence>
<gene>
    <name evidence="22" type="ORF">O3P69_002031</name>
</gene>
<dbReference type="InterPro" id="IPR027417">
    <property type="entry name" value="P-loop_NTPase"/>
</dbReference>
<evidence type="ECO:0000256" key="10">
    <source>
        <dbReference type="ARBA" id="ARBA00022840"/>
    </source>
</evidence>
<dbReference type="PROSITE" id="PS51192">
    <property type="entry name" value="HELICASE_ATP_BIND_1"/>
    <property type="match status" value="1"/>
</dbReference>
<dbReference type="GO" id="GO:0004386">
    <property type="term" value="F:helicase activity"/>
    <property type="evidence" value="ECO:0007669"/>
    <property type="project" value="UniProtKB-KW"/>
</dbReference>
<dbReference type="Pfam" id="PF02170">
    <property type="entry name" value="PAZ"/>
    <property type="match status" value="1"/>
</dbReference>
<dbReference type="CDD" id="cd00593">
    <property type="entry name" value="RIBOc"/>
    <property type="match status" value="2"/>
</dbReference>
<dbReference type="GO" id="GO:0030422">
    <property type="term" value="P:siRNA processing"/>
    <property type="evidence" value="ECO:0007669"/>
    <property type="project" value="InterPro"/>
</dbReference>